<dbReference type="EMBL" id="MT142406">
    <property type="protein sequence ID" value="QJA80097.1"/>
    <property type="molecule type" value="Genomic_DNA"/>
</dbReference>
<accession>A0A6M3XJ79</accession>
<dbReference type="AlphaFoldDB" id="A0A6M3XJ79"/>
<proteinExistence type="predicted"/>
<evidence type="ECO:0000313" key="3">
    <source>
        <dbReference type="EMBL" id="QJH97974.1"/>
    </source>
</evidence>
<evidence type="ECO:0000313" key="1">
    <source>
        <dbReference type="EMBL" id="QJA63857.1"/>
    </source>
</evidence>
<dbReference type="EMBL" id="MT144710">
    <property type="protein sequence ID" value="QJH97974.1"/>
    <property type="molecule type" value="Genomic_DNA"/>
</dbReference>
<evidence type="ECO:0000313" key="2">
    <source>
        <dbReference type="EMBL" id="QJA80097.1"/>
    </source>
</evidence>
<gene>
    <name evidence="2" type="ORF">MM415A00780_0011</name>
    <name evidence="1" type="ORF">MM415B00571_0003</name>
    <name evidence="3" type="ORF">TM448B01152_0003</name>
</gene>
<name>A0A6M3XJ79_9ZZZZ</name>
<reference evidence="3" key="1">
    <citation type="submission" date="2020-03" db="EMBL/GenBank/DDBJ databases">
        <title>The deep terrestrial virosphere.</title>
        <authorList>
            <person name="Holmfeldt K."/>
            <person name="Nilsson E."/>
            <person name="Simone D."/>
            <person name="Lopez-Fernandez M."/>
            <person name="Wu X."/>
            <person name="de Brujin I."/>
            <person name="Lundin D."/>
            <person name="Andersson A."/>
            <person name="Bertilsson S."/>
            <person name="Dopson M."/>
        </authorList>
    </citation>
    <scope>NUCLEOTIDE SEQUENCE</scope>
    <source>
        <strain evidence="2">MM415A00780</strain>
        <strain evidence="1">MM415B00571</strain>
        <strain evidence="3">TM448B01152</strain>
    </source>
</reference>
<sequence length="64" mass="7660">MKWRAWRVLKRAAKAIKLRSVEEVLIKYKESVRAQMKSGREENCKDLNYHAGAVDILKWLMKER</sequence>
<protein>
    <submittedName>
        <fullName evidence="3">Uncharacterized protein</fullName>
    </submittedName>
</protein>
<organism evidence="3">
    <name type="scientific">viral metagenome</name>
    <dbReference type="NCBI Taxonomy" id="1070528"/>
    <lineage>
        <taxon>unclassified sequences</taxon>
        <taxon>metagenomes</taxon>
        <taxon>organismal metagenomes</taxon>
    </lineage>
</organism>
<dbReference type="EMBL" id="MT141508">
    <property type="protein sequence ID" value="QJA63857.1"/>
    <property type="molecule type" value="Genomic_DNA"/>
</dbReference>